<dbReference type="SMART" id="SM00342">
    <property type="entry name" value="HTH_ARAC"/>
    <property type="match status" value="1"/>
</dbReference>
<dbReference type="PANTHER" id="PTHR47893">
    <property type="entry name" value="REGULATORY PROTEIN PCHR"/>
    <property type="match status" value="1"/>
</dbReference>
<organism evidence="5 6">
    <name type="scientific">Chryseosolibacter histidini</name>
    <dbReference type="NCBI Taxonomy" id="2782349"/>
    <lineage>
        <taxon>Bacteria</taxon>
        <taxon>Pseudomonadati</taxon>
        <taxon>Bacteroidota</taxon>
        <taxon>Cytophagia</taxon>
        <taxon>Cytophagales</taxon>
        <taxon>Chryseotaleaceae</taxon>
        <taxon>Chryseosolibacter</taxon>
    </lineage>
</organism>
<dbReference type="PANTHER" id="PTHR47893:SF1">
    <property type="entry name" value="REGULATORY PROTEIN PCHR"/>
    <property type="match status" value="1"/>
</dbReference>
<comment type="caution">
    <text evidence="5">The sequence shown here is derived from an EMBL/GenBank/DDBJ whole genome shotgun (WGS) entry which is preliminary data.</text>
</comment>
<keyword evidence="6" id="KW-1185">Reference proteome</keyword>
<dbReference type="GO" id="GO:0043565">
    <property type="term" value="F:sequence-specific DNA binding"/>
    <property type="evidence" value="ECO:0007669"/>
    <property type="project" value="InterPro"/>
</dbReference>
<protein>
    <submittedName>
        <fullName evidence="5">AraC family transcriptional regulator</fullName>
    </submittedName>
</protein>
<dbReference type="SUPFAM" id="SSF46689">
    <property type="entry name" value="Homeodomain-like"/>
    <property type="match status" value="2"/>
</dbReference>
<reference evidence="5 6" key="1">
    <citation type="submission" date="2021-05" db="EMBL/GenBank/DDBJ databases">
        <title>A Polyphasic approach of four new species of the genus Ohtaekwangia: Ohtaekwangia histidinii sp. nov., Ohtaekwangia cretensis sp. nov., Ohtaekwangia indiensis sp. nov., Ohtaekwangia reichenbachii sp. nov. from diverse environment.</title>
        <authorList>
            <person name="Octaviana S."/>
        </authorList>
    </citation>
    <scope>NUCLEOTIDE SEQUENCE [LARGE SCALE GENOMIC DNA]</scope>
    <source>
        <strain evidence="5 6">PWU4</strain>
    </source>
</reference>
<evidence type="ECO:0000259" key="4">
    <source>
        <dbReference type="PROSITE" id="PS01124"/>
    </source>
</evidence>
<dbReference type="Pfam" id="PF12833">
    <property type="entry name" value="HTH_18"/>
    <property type="match status" value="1"/>
</dbReference>
<dbReference type="RefSeq" id="WP_254162263.1">
    <property type="nucleotide sequence ID" value="NZ_JAHESF010000006.1"/>
</dbReference>
<sequence>MGFEVRSAADSKVVYRNEQSEKDFDSKKLQEFTITPELPFIADATMTQWIFDGIRMSHGKFHYRECVEMAWQGDLDIVHLHFNLRGKTTLRSNFSGGDLIFGPQQHNMIYGDGTSGIMRNENLYTNMFMIQFTRDAFLRLTEDANDVLKRFGEKVLAGKSVALSDQNLVIDLPMQQAIQAVVSCRYKDDLKKMFLLSKAIEILVMQAEAFNQTLVTRNVHAKTDRDKERILYARDYLVKHLDTPPSISELAKVTGINEFKLKQGFKEMFKTTVFGYLSDTRLELAKTDLREKKKSMSEIAQQLGYSSVQHFSMAFKKKYGITPRQLK</sequence>
<dbReference type="InterPro" id="IPR018060">
    <property type="entry name" value="HTH_AraC"/>
</dbReference>
<dbReference type="InterPro" id="IPR009057">
    <property type="entry name" value="Homeodomain-like_sf"/>
</dbReference>
<dbReference type="PRINTS" id="PR00032">
    <property type="entry name" value="HTHARAC"/>
</dbReference>
<evidence type="ECO:0000256" key="2">
    <source>
        <dbReference type="ARBA" id="ARBA00023125"/>
    </source>
</evidence>
<keyword evidence="2" id="KW-0238">DNA-binding</keyword>
<keyword evidence="3" id="KW-0804">Transcription</keyword>
<dbReference type="PROSITE" id="PS00041">
    <property type="entry name" value="HTH_ARAC_FAMILY_1"/>
    <property type="match status" value="1"/>
</dbReference>
<gene>
    <name evidence="5" type="ORF">KK083_07980</name>
</gene>
<dbReference type="InterPro" id="IPR053142">
    <property type="entry name" value="PchR_regulatory_protein"/>
</dbReference>
<dbReference type="PROSITE" id="PS01124">
    <property type="entry name" value="HTH_ARAC_FAMILY_2"/>
    <property type="match status" value="1"/>
</dbReference>
<keyword evidence="1" id="KW-0805">Transcription regulation</keyword>
<accession>A0AAP2DI86</accession>
<dbReference type="EMBL" id="JAHESF010000006">
    <property type="protein sequence ID" value="MBT1696806.1"/>
    <property type="molecule type" value="Genomic_DNA"/>
</dbReference>
<dbReference type="Gene3D" id="1.10.10.60">
    <property type="entry name" value="Homeodomain-like"/>
    <property type="match status" value="2"/>
</dbReference>
<name>A0AAP2DI86_9BACT</name>
<dbReference type="InterPro" id="IPR020449">
    <property type="entry name" value="Tscrpt_reg_AraC-type_HTH"/>
</dbReference>
<dbReference type="GO" id="GO:0003700">
    <property type="term" value="F:DNA-binding transcription factor activity"/>
    <property type="evidence" value="ECO:0007669"/>
    <property type="project" value="InterPro"/>
</dbReference>
<evidence type="ECO:0000313" key="5">
    <source>
        <dbReference type="EMBL" id="MBT1696806.1"/>
    </source>
</evidence>
<evidence type="ECO:0000256" key="3">
    <source>
        <dbReference type="ARBA" id="ARBA00023163"/>
    </source>
</evidence>
<dbReference type="InterPro" id="IPR018062">
    <property type="entry name" value="HTH_AraC-typ_CS"/>
</dbReference>
<dbReference type="Proteomes" id="UP001319200">
    <property type="component" value="Unassembled WGS sequence"/>
</dbReference>
<feature type="domain" description="HTH araC/xylS-type" evidence="4">
    <location>
        <begin position="231"/>
        <end position="327"/>
    </location>
</feature>
<proteinExistence type="predicted"/>
<evidence type="ECO:0000256" key="1">
    <source>
        <dbReference type="ARBA" id="ARBA00023015"/>
    </source>
</evidence>
<dbReference type="AlphaFoldDB" id="A0AAP2DI86"/>
<evidence type="ECO:0000313" key="6">
    <source>
        <dbReference type="Proteomes" id="UP001319200"/>
    </source>
</evidence>